<evidence type="ECO:0000313" key="5">
    <source>
        <dbReference type="EMBL" id="MBU9714607.1"/>
    </source>
</evidence>
<evidence type="ECO:0008006" key="7">
    <source>
        <dbReference type="Google" id="ProtNLM"/>
    </source>
</evidence>
<evidence type="ECO:0000313" key="6">
    <source>
        <dbReference type="Proteomes" id="UP000784880"/>
    </source>
</evidence>
<dbReference type="RefSeq" id="WP_217065252.1">
    <property type="nucleotide sequence ID" value="NZ_JAHQCS010000068.1"/>
</dbReference>
<proteinExistence type="predicted"/>
<dbReference type="EMBL" id="JAHQCS010000100">
    <property type="protein sequence ID" value="MBU9712500.1"/>
    <property type="molecule type" value="Genomic_DNA"/>
</dbReference>
<evidence type="ECO:0000313" key="1">
    <source>
        <dbReference type="EMBL" id="MBU9711373.1"/>
    </source>
</evidence>
<keyword evidence="6" id="KW-1185">Reference proteome</keyword>
<sequence>MSSKKEQDNTINDPFLRWLEEGEDPFGLHEDQEDDVIIFKCLDCKKTDEVPDFVVGDFSVDLKEGEKVEIECPYCSGTMHEASDVPSK</sequence>
<dbReference type="EMBL" id="JAHQCS010000180">
    <property type="protein sequence ID" value="MBU9714593.1"/>
    <property type="molecule type" value="Genomic_DNA"/>
</dbReference>
<dbReference type="Proteomes" id="UP000784880">
    <property type="component" value="Unassembled WGS sequence"/>
</dbReference>
<dbReference type="EMBL" id="JAHQCS010000181">
    <property type="protein sequence ID" value="MBU9714607.1"/>
    <property type="molecule type" value="Genomic_DNA"/>
</dbReference>
<comment type="caution">
    <text evidence="2">The sequence shown here is derived from an EMBL/GenBank/DDBJ whole genome shotgun (WGS) entry which is preliminary data.</text>
</comment>
<accession>A0ABS6JG69</accession>
<reference evidence="2 6" key="1">
    <citation type="submission" date="2021-06" db="EMBL/GenBank/DDBJ databases">
        <title>Bacillus sp. RD4P76, an endophyte from a halophyte.</title>
        <authorList>
            <person name="Sun J.-Q."/>
        </authorList>
    </citation>
    <scope>NUCLEOTIDE SEQUENCE [LARGE SCALE GENOMIC DNA]</scope>
    <source>
        <strain evidence="2 6">CGMCC 1.15917</strain>
    </source>
</reference>
<name>A0ABS6JG69_9BACI</name>
<evidence type="ECO:0000313" key="4">
    <source>
        <dbReference type="EMBL" id="MBU9714593.1"/>
    </source>
</evidence>
<dbReference type="EMBL" id="JAHQCS010000068">
    <property type="protein sequence ID" value="MBU9711373.1"/>
    <property type="molecule type" value="Genomic_DNA"/>
</dbReference>
<dbReference type="EMBL" id="JAHQCS010000098">
    <property type="protein sequence ID" value="MBU9712395.1"/>
    <property type="molecule type" value="Genomic_DNA"/>
</dbReference>
<protein>
    <recommendedName>
        <fullName evidence="7">DPH-type MB domain-containing protein</fullName>
    </recommendedName>
</protein>
<evidence type="ECO:0000313" key="3">
    <source>
        <dbReference type="EMBL" id="MBU9712500.1"/>
    </source>
</evidence>
<organism evidence="2 6">
    <name type="scientific">Evansella tamaricis</name>
    <dbReference type="NCBI Taxonomy" id="2069301"/>
    <lineage>
        <taxon>Bacteria</taxon>
        <taxon>Bacillati</taxon>
        <taxon>Bacillota</taxon>
        <taxon>Bacilli</taxon>
        <taxon>Bacillales</taxon>
        <taxon>Bacillaceae</taxon>
        <taxon>Evansella</taxon>
    </lineage>
</organism>
<gene>
    <name evidence="1" type="ORF">KS419_06480</name>
    <name evidence="2" type="ORF">KS419_11650</name>
    <name evidence="3" type="ORF">KS419_12175</name>
    <name evidence="4" type="ORF">KS419_22880</name>
    <name evidence="5" type="ORF">KS419_22950</name>
</gene>
<evidence type="ECO:0000313" key="2">
    <source>
        <dbReference type="EMBL" id="MBU9712395.1"/>
    </source>
</evidence>